<proteinExistence type="predicted"/>
<reference evidence="1" key="1">
    <citation type="journal article" date="2015" name="Nature">
        <title>Complex archaea that bridge the gap between prokaryotes and eukaryotes.</title>
        <authorList>
            <person name="Spang A."/>
            <person name="Saw J.H."/>
            <person name="Jorgensen S.L."/>
            <person name="Zaremba-Niedzwiedzka K."/>
            <person name="Martijn J."/>
            <person name="Lind A.E."/>
            <person name="van Eijk R."/>
            <person name="Schleper C."/>
            <person name="Guy L."/>
            <person name="Ettema T.J."/>
        </authorList>
    </citation>
    <scope>NUCLEOTIDE SEQUENCE</scope>
</reference>
<sequence>MTIYVHKFVQCNPHDCGNVEAINQLIRSHIERDVYSISGEHYPDYLYFRIEGTEEQISNALKKIRRLGRAKMKFVMRYGLR</sequence>
<comment type="caution">
    <text evidence="1">The sequence shown here is derived from an EMBL/GenBank/DDBJ whole genome shotgun (WGS) entry which is preliminary data.</text>
</comment>
<dbReference type="EMBL" id="LAZR01022866">
    <property type="protein sequence ID" value="KKL80391.1"/>
    <property type="molecule type" value="Genomic_DNA"/>
</dbReference>
<gene>
    <name evidence="1" type="ORF">LCGC14_2005250</name>
</gene>
<name>A0A0F9FPL8_9ZZZZ</name>
<protein>
    <submittedName>
        <fullName evidence="1">Uncharacterized protein</fullName>
    </submittedName>
</protein>
<accession>A0A0F9FPL8</accession>
<dbReference type="AlphaFoldDB" id="A0A0F9FPL8"/>
<organism evidence="1">
    <name type="scientific">marine sediment metagenome</name>
    <dbReference type="NCBI Taxonomy" id="412755"/>
    <lineage>
        <taxon>unclassified sequences</taxon>
        <taxon>metagenomes</taxon>
        <taxon>ecological metagenomes</taxon>
    </lineage>
</organism>
<evidence type="ECO:0000313" key="1">
    <source>
        <dbReference type="EMBL" id="KKL80391.1"/>
    </source>
</evidence>